<organism evidence="7 8">
    <name type="scientific">Roseibium porphyridii</name>
    <dbReference type="NCBI Taxonomy" id="2866279"/>
    <lineage>
        <taxon>Bacteria</taxon>
        <taxon>Pseudomonadati</taxon>
        <taxon>Pseudomonadota</taxon>
        <taxon>Alphaproteobacteria</taxon>
        <taxon>Hyphomicrobiales</taxon>
        <taxon>Stappiaceae</taxon>
        <taxon>Roseibium</taxon>
    </lineage>
</organism>
<dbReference type="CDD" id="cd06225">
    <property type="entry name" value="HAMP"/>
    <property type="match status" value="1"/>
</dbReference>
<dbReference type="Proteomes" id="UP001209803">
    <property type="component" value="Chromosome"/>
</dbReference>
<evidence type="ECO:0000256" key="4">
    <source>
        <dbReference type="SAM" id="Phobius"/>
    </source>
</evidence>
<comment type="similarity">
    <text evidence="2">Belongs to the methyl-accepting chemotaxis (MCP) protein family.</text>
</comment>
<accession>A0ABY8EZP3</accession>
<protein>
    <submittedName>
        <fullName evidence="7">HAMP domain-containing methyl-accepting chemotaxis protein</fullName>
    </submittedName>
</protein>
<proteinExistence type="inferred from homology"/>
<keyword evidence="4" id="KW-0472">Membrane</keyword>
<sequence length="690" mass="72913">MNYLSNLKVRTLAVVVIVFAIATGAVFVGTSLVIDHDVTQSEQAWAAFKAQNEPKAKALSEIKRHIGYGGMIHQFKNYVLRHDEKRIGKVQSANGAVLSAIDYYAASGPTPDELEALNVLRDTVTSYAAKLQDVRDLVGEGKSAAEIDKAVKINDAPALDAIATLTSSVSGAKSDDADITKTELRGQIRAALGYGGMIHQFKNYVLRQDEARVVKVRAGLHATLDAIDTFLAGSIEPAEREALQDIRTVVQKYAAGLDQAIQLVKQGNTPEQIDKVIKVDDGPALAGLQSLTLQAGADTVIAGQELSQNLKEVAQVTRSIVWIAVATAVVLSLLVYLVLFRQILSPLRALTSAMKGLSEGDLGVELPKSTKNEIGEMIASVQVFKSNALRGKELEAEQEQQKEHAEQERKALLESLADDFDANVGEIINTVASASSDLNNSAKFMAETTAKTEAQATAVSQASHEASMNVQTIATAAEEMASSIGEINRQVVSASDASKLALATVDQTSSRIAQLAETAEKIGAVVEIISEIAERTNLLALNATIESARAGDAGKGFAVVAGEVKQLASQTASATAEINKQIEGIQSSTKEAVVSMNEVSKVMSQLDETSASIVASIEQQGATTKEISQNVHEAANGTAQVSENISGVTQAAKESGSATTGLTDSANRLSSQSEILKQAVGSFISQVRMG</sequence>
<feature type="domain" description="Methyl-accepting transducer" evidence="5">
    <location>
        <begin position="420"/>
        <end position="663"/>
    </location>
</feature>
<dbReference type="SMART" id="SM00283">
    <property type="entry name" value="MA"/>
    <property type="match status" value="1"/>
</dbReference>
<evidence type="ECO:0000313" key="7">
    <source>
        <dbReference type="EMBL" id="WFE88529.1"/>
    </source>
</evidence>
<dbReference type="Gene3D" id="1.10.287.950">
    <property type="entry name" value="Methyl-accepting chemotaxis protein"/>
    <property type="match status" value="1"/>
</dbReference>
<evidence type="ECO:0000256" key="3">
    <source>
        <dbReference type="PROSITE-ProRule" id="PRU00284"/>
    </source>
</evidence>
<reference evidence="7 8" key="1">
    <citation type="submission" date="2023-03" db="EMBL/GenBank/DDBJ databases">
        <title>Roseibium porphyridii sp. nov. and Roseibium rhodosorbium sp. nov. isolated from marine algae, Porphyridium cruentum and Rhodosorus marinus, respectively.</title>
        <authorList>
            <person name="Lee M.W."/>
            <person name="Choi B.J."/>
            <person name="Lee J.K."/>
            <person name="Choi D.G."/>
            <person name="Baek J.H."/>
            <person name="Bayburt H."/>
            <person name="Kim J.M."/>
            <person name="Han D.M."/>
            <person name="Kim K.H."/>
            <person name="Jeon C.O."/>
        </authorList>
    </citation>
    <scope>NUCLEOTIDE SEQUENCE [LARGE SCALE GENOMIC DNA]</scope>
    <source>
        <strain evidence="7 8">KMA01</strain>
    </source>
</reference>
<dbReference type="PROSITE" id="PS50111">
    <property type="entry name" value="CHEMOTAXIS_TRANSDUC_2"/>
    <property type="match status" value="1"/>
</dbReference>
<keyword evidence="8" id="KW-1185">Reference proteome</keyword>
<name>A0ABY8EZP3_9HYPH</name>
<dbReference type="SMART" id="SM00304">
    <property type="entry name" value="HAMP"/>
    <property type="match status" value="1"/>
</dbReference>
<dbReference type="SUPFAM" id="SSF58104">
    <property type="entry name" value="Methyl-accepting chemotaxis protein (MCP) signaling domain"/>
    <property type="match status" value="1"/>
</dbReference>
<dbReference type="InterPro" id="IPR004089">
    <property type="entry name" value="MCPsignal_dom"/>
</dbReference>
<feature type="transmembrane region" description="Helical" evidence="4">
    <location>
        <begin position="12"/>
        <end position="34"/>
    </location>
</feature>
<dbReference type="Pfam" id="PF00672">
    <property type="entry name" value="HAMP"/>
    <property type="match status" value="1"/>
</dbReference>
<keyword evidence="1 3" id="KW-0807">Transducer</keyword>
<dbReference type="InterPro" id="IPR003660">
    <property type="entry name" value="HAMP_dom"/>
</dbReference>
<dbReference type="PRINTS" id="PR00260">
    <property type="entry name" value="CHEMTRNSDUCR"/>
</dbReference>
<dbReference type="RefSeq" id="WP_265681013.1">
    <property type="nucleotide sequence ID" value="NZ_CP120863.1"/>
</dbReference>
<dbReference type="Pfam" id="PF00015">
    <property type="entry name" value="MCPsignal"/>
    <property type="match status" value="1"/>
</dbReference>
<feature type="domain" description="HAMP" evidence="6">
    <location>
        <begin position="341"/>
        <end position="393"/>
    </location>
</feature>
<evidence type="ECO:0000256" key="2">
    <source>
        <dbReference type="ARBA" id="ARBA00029447"/>
    </source>
</evidence>
<evidence type="ECO:0000259" key="5">
    <source>
        <dbReference type="PROSITE" id="PS50111"/>
    </source>
</evidence>
<dbReference type="Gene3D" id="6.10.340.10">
    <property type="match status" value="1"/>
</dbReference>
<dbReference type="InterPro" id="IPR004090">
    <property type="entry name" value="Chemotax_Me-accpt_rcpt"/>
</dbReference>
<keyword evidence="4" id="KW-1133">Transmembrane helix</keyword>
<feature type="transmembrane region" description="Helical" evidence="4">
    <location>
        <begin position="320"/>
        <end position="340"/>
    </location>
</feature>
<gene>
    <name evidence="7" type="ORF">K1718_20525</name>
</gene>
<dbReference type="PANTHER" id="PTHR32089">
    <property type="entry name" value="METHYL-ACCEPTING CHEMOTAXIS PROTEIN MCPB"/>
    <property type="match status" value="1"/>
</dbReference>
<dbReference type="PROSITE" id="PS50885">
    <property type="entry name" value="HAMP"/>
    <property type="match status" value="1"/>
</dbReference>
<dbReference type="PANTHER" id="PTHR32089:SF112">
    <property type="entry name" value="LYSOZYME-LIKE PROTEIN-RELATED"/>
    <property type="match status" value="1"/>
</dbReference>
<evidence type="ECO:0000259" key="6">
    <source>
        <dbReference type="PROSITE" id="PS50885"/>
    </source>
</evidence>
<evidence type="ECO:0000256" key="1">
    <source>
        <dbReference type="ARBA" id="ARBA00023224"/>
    </source>
</evidence>
<dbReference type="EMBL" id="CP120863">
    <property type="protein sequence ID" value="WFE88529.1"/>
    <property type="molecule type" value="Genomic_DNA"/>
</dbReference>
<evidence type="ECO:0000313" key="8">
    <source>
        <dbReference type="Proteomes" id="UP001209803"/>
    </source>
</evidence>
<keyword evidence="4" id="KW-0812">Transmembrane</keyword>